<keyword evidence="3 12" id="KW-0235">DNA replication</keyword>
<dbReference type="GO" id="GO:0016887">
    <property type="term" value="F:ATP hydrolysis activity"/>
    <property type="evidence" value="ECO:0007669"/>
    <property type="project" value="RHEA"/>
</dbReference>
<evidence type="ECO:0000259" key="14">
    <source>
        <dbReference type="PROSITE" id="PS50051"/>
    </source>
</evidence>
<comment type="subunit">
    <text evidence="12">Component of the MCM2-7 complex.</text>
</comment>
<dbReference type="OrthoDB" id="1744952at2759"/>
<evidence type="ECO:0000256" key="10">
    <source>
        <dbReference type="ARBA" id="ARBA00023306"/>
    </source>
</evidence>
<dbReference type="Pfam" id="PF00493">
    <property type="entry name" value="MCM"/>
    <property type="match status" value="1"/>
</dbReference>
<name>A0A1Z5JJ46_FISSO</name>
<comment type="function">
    <text evidence="12">Acts as component of the MCM2-7 complex (MCM complex) which is the replicative helicase essential for 'once per cell cycle' DNA replication initiation and elongation in eukaryotic cells. The active ATPase sites in the MCM2-7 ring are formed through the interaction surfaces of two neighboring subunits such that a critical structure of a conserved arginine finger motif is provided in trans relative to the ATP-binding site of the Walker A box of the adjacent subunit. The six ATPase active sites, however, are likely to contribute differentially to the complex helicase activity.</text>
</comment>
<dbReference type="GO" id="GO:1990518">
    <property type="term" value="F:single-stranded 3'-5' DNA helicase activity"/>
    <property type="evidence" value="ECO:0007669"/>
    <property type="project" value="TreeGrafter"/>
</dbReference>
<dbReference type="CDD" id="cd17757">
    <property type="entry name" value="MCM6"/>
    <property type="match status" value="1"/>
</dbReference>
<feature type="domain" description="MCM C-terminal AAA(+) ATPase" evidence="14">
    <location>
        <begin position="422"/>
        <end position="628"/>
    </location>
</feature>
<comment type="caution">
    <text evidence="15">The sequence shown here is derived from an EMBL/GenBank/DDBJ whole genome shotgun (WGS) entry which is preliminary data.</text>
</comment>
<dbReference type="PROSITE" id="PS50051">
    <property type="entry name" value="MCM_2"/>
    <property type="match status" value="1"/>
</dbReference>
<dbReference type="InterPro" id="IPR001208">
    <property type="entry name" value="MCM_dom"/>
</dbReference>
<dbReference type="PANTHER" id="PTHR11630:SF43">
    <property type="entry name" value="DNA REPLICATION LICENSING FACTOR MCM6"/>
    <property type="match status" value="1"/>
</dbReference>
<keyword evidence="6 12" id="KW-0347">Helicase</keyword>
<dbReference type="PROSITE" id="PS00847">
    <property type="entry name" value="MCM_1"/>
    <property type="match status" value="1"/>
</dbReference>
<dbReference type="AlphaFoldDB" id="A0A1Z5JJ46"/>
<evidence type="ECO:0000256" key="11">
    <source>
        <dbReference type="RuleBase" id="RU004070"/>
    </source>
</evidence>
<feature type="compositionally biased region" description="Acidic residues" evidence="13">
    <location>
        <begin position="741"/>
        <end position="761"/>
    </location>
</feature>
<dbReference type="Pfam" id="PF17207">
    <property type="entry name" value="MCM_OB"/>
    <property type="match status" value="1"/>
</dbReference>
<dbReference type="Gene3D" id="1.20.58.870">
    <property type="match status" value="1"/>
</dbReference>
<evidence type="ECO:0000256" key="2">
    <source>
        <dbReference type="ARBA" id="ARBA00008010"/>
    </source>
</evidence>
<comment type="similarity">
    <text evidence="2 11">Belongs to the MCM family.</text>
</comment>
<dbReference type="GO" id="GO:0003697">
    <property type="term" value="F:single-stranded DNA binding"/>
    <property type="evidence" value="ECO:0007669"/>
    <property type="project" value="TreeGrafter"/>
</dbReference>
<evidence type="ECO:0000256" key="12">
    <source>
        <dbReference type="RuleBase" id="RU368064"/>
    </source>
</evidence>
<evidence type="ECO:0000256" key="1">
    <source>
        <dbReference type="ARBA" id="ARBA00004123"/>
    </source>
</evidence>
<feature type="region of interest" description="Disordered" evidence="13">
    <location>
        <begin position="739"/>
        <end position="792"/>
    </location>
</feature>
<dbReference type="InterPro" id="IPR012340">
    <property type="entry name" value="NA-bd_OB-fold"/>
</dbReference>
<evidence type="ECO:0000313" key="15">
    <source>
        <dbReference type="EMBL" id="GAX14025.1"/>
    </source>
</evidence>
<dbReference type="InterPro" id="IPR041562">
    <property type="entry name" value="MCM_lid"/>
</dbReference>
<evidence type="ECO:0000256" key="5">
    <source>
        <dbReference type="ARBA" id="ARBA00022801"/>
    </source>
</evidence>
<keyword evidence="9" id="KW-0539">Nucleus</keyword>
<dbReference type="InParanoid" id="A0A1Z5JJ46"/>
<dbReference type="Gene3D" id="3.30.1640.10">
    <property type="entry name" value="mini-chromosome maintenance (MCM) complex, chain A, domain 1"/>
    <property type="match status" value="1"/>
</dbReference>
<evidence type="ECO:0000256" key="8">
    <source>
        <dbReference type="ARBA" id="ARBA00023125"/>
    </source>
</evidence>
<gene>
    <name evidence="15" type="ORF">FisN_5Lh054</name>
</gene>
<dbReference type="InterPro" id="IPR008049">
    <property type="entry name" value="MCM6"/>
</dbReference>
<evidence type="ECO:0000256" key="13">
    <source>
        <dbReference type="SAM" id="MobiDB-lite"/>
    </source>
</evidence>
<proteinExistence type="inferred from homology"/>
<dbReference type="Gene3D" id="2.40.50.140">
    <property type="entry name" value="Nucleic acid-binding proteins"/>
    <property type="match status" value="1"/>
</dbReference>
<dbReference type="PANTHER" id="PTHR11630">
    <property type="entry name" value="DNA REPLICATION LICENSING FACTOR MCM FAMILY MEMBER"/>
    <property type="match status" value="1"/>
</dbReference>
<evidence type="ECO:0000256" key="9">
    <source>
        <dbReference type="ARBA" id="ARBA00023242"/>
    </source>
</evidence>
<feature type="compositionally biased region" description="Basic and acidic residues" evidence="13">
    <location>
        <begin position="763"/>
        <end position="786"/>
    </location>
</feature>
<feature type="compositionally biased region" description="Low complexity" evidence="13">
    <location>
        <begin position="39"/>
        <end position="49"/>
    </location>
</feature>
<dbReference type="FunCoup" id="A0A1Z5JJ46">
    <property type="interactions" value="738"/>
</dbReference>
<protein>
    <recommendedName>
        <fullName evidence="12">DNA replication licensing factor MCM6</fullName>
        <ecNumber evidence="12">3.6.4.12</ecNumber>
    </recommendedName>
</protein>
<evidence type="ECO:0000313" key="16">
    <source>
        <dbReference type="Proteomes" id="UP000198406"/>
    </source>
</evidence>
<evidence type="ECO:0000256" key="4">
    <source>
        <dbReference type="ARBA" id="ARBA00022741"/>
    </source>
</evidence>
<dbReference type="InterPro" id="IPR027925">
    <property type="entry name" value="MCM_N"/>
</dbReference>
<dbReference type="PRINTS" id="PR01657">
    <property type="entry name" value="MCMFAMILY"/>
</dbReference>
<accession>A0A1Z5JJ46</accession>
<dbReference type="InterPro" id="IPR027417">
    <property type="entry name" value="P-loop_NTPase"/>
</dbReference>
<dbReference type="InterPro" id="IPR041024">
    <property type="entry name" value="Mcm6_C"/>
</dbReference>
<dbReference type="Pfam" id="PF18263">
    <property type="entry name" value="WHD_MCM6"/>
    <property type="match status" value="1"/>
</dbReference>
<dbReference type="GO" id="GO:0042555">
    <property type="term" value="C:MCM complex"/>
    <property type="evidence" value="ECO:0007669"/>
    <property type="project" value="UniProtKB-UniRule"/>
</dbReference>
<evidence type="ECO:0000256" key="7">
    <source>
        <dbReference type="ARBA" id="ARBA00022840"/>
    </source>
</evidence>
<evidence type="ECO:0000256" key="6">
    <source>
        <dbReference type="ARBA" id="ARBA00022806"/>
    </source>
</evidence>
<dbReference type="FunFam" id="2.20.28.10:FF:000003">
    <property type="entry name" value="DNA helicase"/>
    <property type="match status" value="1"/>
</dbReference>
<dbReference type="SMART" id="SM00350">
    <property type="entry name" value="MCM"/>
    <property type="match status" value="1"/>
</dbReference>
<comment type="subcellular location">
    <subcellularLocation>
        <location evidence="1 12">Nucleus</location>
    </subcellularLocation>
</comment>
<keyword evidence="5 12" id="KW-0378">Hydrolase</keyword>
<dbReference type="InterPro" id="IPR018525">
    <property type="entry name" value="MCM_CS"/>
</dbReference>
<evidence type="ECO:0000256" key="3">
    <source>
        <dbReference type="ARBA" id="ARBA00022705"/>
    </source>
</evidence>
<keyword evidence="7 11" id="KW-0067">ATP-binding</keyword>
<dbReference type="EC" id="3.6.4.12" evidence="12"/>
<dbReference type="Gene3D" id="2.20.28.10">
    <property type="match status" value="1"/>
</dbReference>
<reference evidence="15 16" key="1">
    <citation type="journal article" date="2015" name="Plant Cell">
        <title>Oil accumulation by the oleaginous diatom Fistulifera solaris as revealed by the genome and transcriptome.</title>
        <authorList>
            <person name="Tanaka T."/>
            <person name="Maeda Y."/>
            <person name="Veluchamy A."/>
            <person name="Tanaka M."/>
            <person name="Abida H."/>
            <person name="Marechal E."/>
            <person name="Bowler C."/>
            <person name="Muto M."/>
            <person name="Sunaga Y."/>
            <person name="Tanaka M."/>
            <person name="Yoshino T."/>
            <person name="Taniguchi T."/>
            <person name="Fukuda Y."/>
            <person name="Nemoto M."/>
            <person name="Matsumoto M."/>
            <person name="Wong P.S."/>
            <person name="Aburatani S."/>
            <person name="Fujibuchi W."/>
        </authorList>
    </citation>
    <scope>NUCLEOTIDE SEQUENCE [LARGE SCALE GENOMIC DNA]</scope>
    <source>
        <strain evidence="15 16">JPCC DA0580</strain>
    </source>
</reference>
<dbReference type="GO" id="GO:0005634">
    <property type="term" value="C:nucleus"/>
    <property type="evidence" value="ECO:0007669"/>
    <property type="project" value="UniProtKB-SubCell"/>
</dbReference>
<sequence length="897" mass="100338">MASVASVRTQEENETGGRGGGGEEEEEGAAAIPTREQAEAMAEVAAMPQPERREADEAVVVEPEVTDPNGEIVKERFMAFLDTFSEQTTVETADGDYEETQYYPYVDQASRIARKLLEQETDEDRGNQNQLVYTLLIDFSHLQRHDYDLAEAVQAEFIRFEPFLRKGLTQFIHYQHPELHTHKSFFVAIHDLPVLGKLRHLRMEQIGSLVSVKGTVTRSSEVRPELLQGVFRCQDCGLVSQAIQQQFHYTRPTRCRNPRCKNKRHFTLETSMSEFVDWQKLRVQELSHEIPPGSMPRSMDVFCRGEMVERCKAGDTVILTGSWVVIPDGGALARAGEAPRSISNQNTDSTGVRGLQAIGVKELTYRTCFLVSSILGASEKSNKVNLWVNGVEPQEDTPEQVVLELTPQQRQEIRDMRSTPNLYELLAQSICPNTAGHLEIKKGILLQLLGGVHKTAPDGLKLRGDINLCIVGDPSTAKSQFLKYVHAFSNRSVYCVGKASSAAGLTAAVQRDSDTGEYGIEAGALLLADNGICCIDEFDKMDPSDQVAIHEAMEQQTISITKAGIQATLNARASILAAANPVYGRYDRSKTLSANVALSAPILSRFDLFFVVLDDCNPATDRRVAQHILNVHRCKETLVTAPYTMEQIQRYIRFARTIHPKITPASQRVLVDCYRRLRQSDSLGASRSAYRITVRQLESLIRLSEALARLHCDSEIQPDYVNKAFRLLKTSILRVETSDVAVDEGDEHGNGGDDDGEDNPEDAPLHGDEAESQRPGEYEPTEQSRSRREKKKTKISFEEYEAIAHMIATQLRSLESDDDEGDPVYWKWKDVVEWYLRQVESDLGDSVEALEATRKKVNLVLRRLVNTDHVLVTVGPMPGNRQEEANTPLAVHPNYAI</sequence>
<dbReference type="Proteomes" id="UP000198406">
    <property type="component" value="Unassembled WGS sequence"/>
</dbReference>
<dbReference type="GO" id="GO:1902969">
    <property type="term" value="P:mitotic DNA replication"/>
    <property type="evidence" value="ECO:0007669"/>
    <property type="project" value="TreeGrafter"/>
</dbReference>
<dbReference type="EMBL" id="BDSP01000074">
    <property type="protein sequence ID" value="GAX14025.1"/>
    <property type="molecule type" value="Genomic_DNA"/>
</dbReference>
<dbReference type="GO" id="GO:0006270">
    <property type="term" value="P:DNA replication initiation"/>
    <property type="evidence" value="ECO:0007669"/>
    <property type="project" value="UniProtKB-UniRule"/>
</dbReference>
<dbReference type="Pfam" id="PF14551">
    <property type="entry name" value="MCM_N"/>
    <property type="match status" value="1"/>
</dbReference>
<comment type="catalytic activity">
    <reaction evidence="12">
        <text>ATP + H2O = ADP + phosphate + H(+)</text>
        <dbReference type="Rhea" id="RHEA:13065"/>
        <dbReference type="ChEBI" id="CHEBI:15377"/>
        <dbReference type="ChEBI" id="CHEBI:15378"/>
        <dbReference type="ChEBI" id="CHEBI:30616"/>
        <dbReference type="ChEBI" id="CHEBI:43474"/>
        <dbReference type="ChEBI" id="CHEBI:456216"/>
        <dbReference type="EC" id="3.6.4.12"/>
    </reaction>
</comment>
<dbReference type="FunFam" id="3.40.50.300:FF:000115">
    <property type="entry name" value="DNA helicase"/>
    <property type="match status" value="1"/>
</dbReference>
<dbReference type="Pfam" id="PF17855">
    <property type="entry name" value="MCM_lid"/>
    <property type="match status" value="1"/>
</dbReference>
<dbReference type="Gene3D" id="3.40.50.300">
    <property type="entry name" value="P-loop containing nucleotide triphosphate hydrolases"/>
    <property type="match status" value="1"/>
</dbReference>
<dbReference type="SUPFAM" id="SSF52540">
    <property type="entry name" value="P-loop containing nucleoside triphosphate hydrolases"/>
    <property type="match status" value="1"/>
</dbReference>
<dbReference type="InterPro" id="IPR031327">
    <property type="entry name" value="MCM"/>
</dbReference>
<keyword evidence="4 11" id="KW-0547">Nucleotide-binding</keyword>
<keyword evidence="16" id="KW-1185">Reference proteome</keyword>
<organism evidence="15 16">
    <name type="scientific">Fistulifera solaris</name>
    <name type="common">Oleaginous diatom</name>
    <dbReference type="NCBI Taxonomy" id="1519565"/>
    <lineage>
        <taxon>Eukaryota</taxon>
        <taxon>Sar</taxon>
        <taxon>Stramenopiles</taxon>
        <taxon>Ochrophyta</taxon>
        <taxon>Bacillariophyta</taxon>
        <taxon>Bacillariophyceae</taxon>
        <taxon>Bacillariophycidae</taxon>
        <taxon>Naviculales</taxon>
        <taxon>Naviculaceae</taxon>
        <taxon>Fistulifera</taxon>
    </lineage>
</organism>
<dbReference type="InterPro" id="IPR033762">
    <property type="entry name" value="MCM_OB"/>
</dbReference>
<keyword evidence="8 11" id="KW-0238">DNA-binding</keyword>
<feature type="region of interest" description="Disordered" evidence="13">
    <location>
        <begin position="1"/>
        <end position="57"/>
    </location>
</feature>
<keyword evidence="10 12" id="KW-0131">Cell cycle</keyword>
<dbReference type="GO" id="GO:0000727">
    <property type="term" value="P:double-strand break repair via break-induced replication"/>
    <property type="evidence" value="ECO:0007669"/>
    <property type="project" value="TreeGrafter"/>
</dbReference>
<dbReference type="GO" id="GO:0005524">
    <property type="term" value="F:ATP binding"/>
    <property type="evidence" value="ECO:0007669"/>
    <property type="project" value="UniProtKB-UniRule"/>
</dbReference>
<dbReference type="SUPFAM" id="SSF50249">
    <property type="entry name" value="Nucleic acid-binding proteins"/>
    <property type="match status" value="1"/>
</dbReference>
<dbReference type="PRINTS" id="PR01662">
    <property type="entry name" value="MCMPROTEIN6"/>
</dbReference>